<keyword evidence="1" id="KW-0175">Coiled coil</keyword>
<keyword evidence="2" id="KW-0472">Membrane</keyword>
<dbReference type="InterPro" id="IPR039689">
    <property type="entry name" value="CD72"/>
</dbReference>
<dbReference type="InterPro" id="IPR016186">
    <property type="entry name" value="C-type_lectin-like/link_sf"/>
</dbReference>
<feature type="coiled-coil region" evidence="1">
    <location>
        <begin position="103"/>
        <end position="130"/>
    </location>
</feature>
<keyword evidence="5" id="KW-1185">Reference proteome</keyword>
<keyword evidence="2" id="KW-0812">Transmembrane</keyword>
<evidence type="ECO:0000313" key="4">
    <source>
        <dbReference type="EMBL" id="KYO39281.1"/>
    </source>
</evidence>
<evidence type="ECO:0000256" key="1">
    <source>
        <dbReference type="SAM" id="Coils"/>
    </source>
</evidence>
<dbReference type="STRING" id="8496.A0A151NR07"/>
<dbReference type="Proteomes" id="UP000050525">
    <property type="component" value="Unassembled WGS sequence"/>
</dbReference>
<dbReference type="Pfam" id="PF00059">
    <property type="entry name" value="Lectin_C"/>
    <property type="match status" value="1"/>
</dbReference>
<dbReference type="InterPro" id="IPR016187">
    <property type="entry name" value="CTDL_fold"/>
</dbReference>
<dbReference type="Gene3D" id="3.10.100.10">
    <property type="entry name" value="Mannose-Binding Protein A, subunit A"/>
    <property type="match status" value="1"/>
</dbReference>
<proteinExistence type="predicted"/>
<name>A0A151NR07_ALLMI</name>
<dbReference type="PROSITE" id="PS50041">
    <property type="entry name" value="C_TYPE_LECTIN_2"/>
    <property type="match status" value="1"/>
</dbReference>
<dbReference type="PANTHER" id="PTHR15028:SF6">
    <property type="entry name" value="B-CELL DIFFERENTIATION ANTIGEN CD72"/>
    <property type="match status" value="1"/>
</dbReference>
<dbReference type="EMBL" id="AKHW03002329">
    <property type="protein sequence ID" value="KYO39281.1"/>
    <property type="molecule type" value="Genomic_DNA"/>
</dbReference>
<sequence>MDEDMRYTDLRYSIAPLGWSTTFQEHGTAPTDLYEAENTYENLKQHPVGKEPAGHPDQQCRDPRCNVQLLSLFLLAACLALLATSITLGVCYWLKGKRLGQQLWQAGAALSRAQDQLAQAQAELVQAWQDGNHSQEEAENCCPETWVLHHGKCLFLSKEKKTWDESKVNCERESSQLLVLWDWNGTTMPSFLTNMDASYWIGLWYERSWTWIDGTPYPDVQKLKGYEDRRLSPAAPARPHL</sequence>
<dbReference type="SUPFAM" id="SSF56436">
    <property type="entry name" value="C-type lectin-like"/>
    <property type="match status" value="1"/>
</dbReference>
<gene>
    <name evidence="4" type="ORF">Y1Q_0005438</name>
</gene>
<evidence type="ECO:0000259" key="3">
    <source>
        <dbReference type="PROSITE" id="PS50041"/>
    </source>
</evidence>
<dbReference type="PANTHER" id="PTHR15028">
    <property type="entry name" value="CD72-RELATED"/>
    <property type="match status" value="1"/>
</dbReference>
<organism evidence="4 5">
    <name type="scientific">Alligator mississippiensis</name>
    <name type="common">American alligator</name>
    <dbReference type="NCBI Taxonomy" id="8496"/>
    <lineage>
        <taxon>Eukaryota</taxon>
        <taxon>Metazoa</taxon>
        <taxon>Chordata</taxon>
        <taxon>Craniata</taxon>
        <taxon>Vertebrata</taxon>
        <taxon>Euteleostomi</taxon>
        <taxon>Archelosauria</taxon>
        <taxon>Archosauria</taxon>
        <taxon>Crocodylia</taxon>
        <taxon>Alligatoridae</taxon>
        <taxon>Alligatorinae</taxon>
        <taxon>Alligator</taxon>
    </lineage>
</organism>
<dbReference type="AlphaFoldDB" id="A0A151NR07"/>
<dbReference type="GO" id="GO:0005886">
    <property type="term" value="C:plasma membrane"/>
    <property type="evidence" value="ECO:0007669"/>
    <property type="project" value="InterPro"/>
</dbReference>
<accession>A0A151NR07</accession>
<evidence type="ECO:0000313" key="5">
    <source>
        <dbReference type="Proteomes" id="UP000050525"/>
    </source>
</evidence>
<evidence type="ECO:0000256" key="2">
    <source>
        <dbReference type="SAM" id="Phobius"/>
    </source>
</evidence>
<dbReference type="InterPro" id="IPR001304">
    <property type="entry name" value="C-type_lectin-like"/>
</dbReference>
<feature type="domain" description="C-type lectin" evidence="3">
    <location>
        <begin position="149"/>
        <end position="216"/>
    </location>
</feature>
<reference evidence="4 5" key="1">
    <citation type="journal article" date="2012" name="Genome Biol.">
        <title>Sequencing three crocodilian genomes to illuminate the evolution of archosaurs and amniotes.</title>
        <authorList>
            <person name="St John J.A."/>
            <person name="Braun E.L."/>
            <person name="Isberg S.R."/>
            <person name="Miles L.G."/>
            <person name="Chong A.Y."/>
            <person name="Gongora J."/>
            <person name="Dalzell P."/>
            <person name="Moran C."/>
            <person name="Bed'hom B."/>
            <person name="Abzhanov A."/>
            <person name="Burgess S.C."/>
            <person name="Cooksey A.M."/>
            <person name="Castoe T.A."/>
            <person name="Crawford N.G."/>
            <person name="Densmore L.D."/>
            <person name="Drew J.C."/>
            <person name="Edwards S.V."/>
            <person name="Faircloth B.C."/>
            <person name="Fujita M.K."/>
            <person name="Greenwold M.J."/>
            <person name="Hoffmann F.G."/>
            <person name="Howard J.M."/>
            <person name="Iguchi T."/>
            <person name="Janes D.E."/>
            <person name="Khan S.Y."/>
            <person name="Kohno S."/>
            <person name="de Koning A.J."/>
            <person name="Lance S.L."/>
            <person name="McCarthy F.M."/>
            <person name="McCormack J.E."/>
            <person name="Merchant M.E."/>
            <person name="Peterson D.G."/>
            <person name="Pollock D.D."/>
            <person name="Pourmand N."/>
            <person name="Raney B.J."/>
            <person name="Roessler K.A."/>
            <person name="Sanford J.R."/>
            <person name="Sawyer R.H."/>
            <person name="Schmidt C.J."/>
            <person name="Triplett E.W."/>
            <person name="Tuberville T.D."/>
            <person name="Venegas-Anaya M."/>
            <person name="Howard J.T."/>
            <person name="Jarvis E.D."/>
            <person name="Guillette L.J.Jr."/>
            <person name="Glenn T.C."/>
            <person name="Green R.E."/>
            <person name="Ray D.A."/>
        </authorList>
    </citation>
    <scope>NUCLEOTIDE SEQUENCE [LARGE SCALE GENOMIC DNA]</scope>
    <source>
        <strain evidence="4">KSC_2009_1</strain>
    </source>
</reference>
<dbReference type="GO" id="GO:0004888">
    <property type="term" value="F:transmembrane signaling receptor activity"/>
    <property type="evidence" value="ECO:0007669"/>
    <property type="project" value="InterPro"/>
</dbReference>
<comment type="caution">
    <text evidence="4">The sequence shown here is derived from an EMBL/GenBank/DDBJ whole genome shotgun (WGS) entry which is preliminary data.</text>
</comment>
<feature type="transmembrane region" description="Helical" evidence="2">
    <location>
        <begin position="69"/>
        <end position="94"/>
    </location>
</feature>
<protein>
    <recommendedName>
        <fullName evidence="3">C-type lectin domain-containing protein</fullName>
    </recommendedName>
</protein>
<keyword evidence="2" id="KW-1133">Transmembrane helix</keyword>